<reference evidence="1" key="1">
    <citation type="journal article" date="2014" name="Front. Microbiol.">
        <title>High frequency of phylogenetically diverse reductive dehalogenase-homologous genes in deep subseafloor sedimentary metagenomes.</title>
        <authorList>
            <person name="Kawai M."/>
            <person name="Futagami T."/>
            <person name="Toyoda A."/>
            <person name="Takaki Y."/>
            <person name="Nishi S."/>
            <person name="Hori S."/>
            <person name="Arai W."/>
            <person name="Tsubouchi T."/>
            <person name="Morono Y."/>
            <person name="Uchiyama I."/>
            <person name="Ito T."/>
            <person name="Fujiyama A."/>
            <person name="Inagaki F."/>
            <person name="Takami H."/>
        </authorList>
    </citation>
    <scope>NUCLEOTIDE SEQUENCE</scope>
    <source>
        <strain evidence="1">Expedition CK06-06</strain>
    </source>
</reference>
<dbReference type="AlphaFoldDB" id="X1MT13"/>
<protein>
    <submittedName>
        <fullName evidence="1">Uncharacterized protein</fullName>
    </submittedName>
</protein>
<sequence length="45" mass="5511">MHFRKIKIDFKIFENSFFKELQPIEKIPEFEGEMGRENPFIPKPK</sequence>
<gene>
    <name evidence="1" type="ORF">S06H3_37137</name>
</gene>
<organism evidence="1">
    <name type="scientific">marine sediment metagenome</name>
    <dbReference type="NCBI Taxonomy" id="412755"/>
    <lineage>
        <taxon>unclassified sequences</taxon>
        <taxon>metagenomes</taxon>
        <taxon>ecological metagenomes</taxon>
    </lineage>
</organism>
<proteinExistence type="predicted"/>
<comment type="caution">
    <text evidence="1">The sequence shown here is derived from an EMBL/GenBank/DDBJ whole genome shotgun (WGS) entry which is preliminary data.</text>
</comment>
<evidence type="ECO:0000313" key="1">
    <source>
        <dbReference type="EMBL" id="GAI21146.1"/>
    </source>
</evidence>
<name>X1MT13_9ZZZZ</name>
<accession>X1MT13</accession>
<dbReference type="EMBL" id="BARV01022536">
    <property type="protein sequence ID" value="GAI21146.1"/>
    <property type="molecule type" value="Genomic_DNA"/>
</dbReference>